<gene>
    <name evidence="1" type="ORF">SEV965_LOCUS39993</name>
</gene>
<organism evidence="1 2">
    <name type="scientific">Rotaria sordida</name>
    <dbReference type="NCBI Taxonomy" id="392033"/>
    <lineage>
        <taxon>Eukaryota</taxon>
        <taxon>Metazoa</taxon>
        <taxon>Spiralia</taxon>
        <taxon>Gnathifera</taxon>
        <taxon>Rotifera</taxon>
        <taxon>Eurotatoria</taxon>
        <taxon>Bdelloidea</taxon>
        <taxon>Philodinida</taxon>
        <taxon>Philodinidae</taxon>
        <taxon>Rotaria</taxon>
    </lineage>
</organism>
<proteinExistence type="predicted"/>
<accession>A0A815ZMI9</accession>
<feature type="non-terminal residue" evidence="1">
    <location>
        <position position="1"/>
    </location>
</feature>
<evidence type="ECO:0000313" key="1">
    <source>
        <dbReference type="EMBL" id="CAF1585395.1"/>
    </source>
</evidence>
<protein>
    <submittedName>
        <fullName evidence="1">Uncharacterized protein</fullName>
    </submittedName>
</protein>
<sequence length="79" mass="8412">NDADRPGDRGLGDNHCPADSVCIAPHTSFYSPNPANVPGADFYKLLGNGKYIKGFLAPGKANGFDGFCSLRCVNCHCCY</sequence>
<reference evidence="1" key="1">
    <citation type="submission" date="2021-02" db="EMBL/GenBank/DDBJ databases">
        <authorList>
            <person name="Nowell W R."/>
        </authorList>
    </citation>
    <scope>NUCLEOTIDE SEQUENCE</scope>
</reference>
<comment type="caution">
    <text evidence="1">The sequence shown here is derived from an EMBL/GenBank/DDBJ whole genome shotgun (WGS) entry which is preliminary data.</text>
</comment>
<dbReference type="Proteomes" id="UP000663889">
    <property type="component" value="Unassembled WGS sequence"/>
</dbReference>
<evidence type="ECO:0000313" key="2">
    <source>
        <dbReference type="Proteomes" id="UP000663889"/>
    </source>
</evidence>
<dbReference type="EMBL" id="CAJNOU010020525">
    <property type="protein sequence ID" value="CAF1585395.1"/>
    <property type="molecule type" value="Genomic_DNA"/>
</dbReference>
<name>A0A815ZMI9_9BILA</name>
<dbReference type="AlphaFoldDB" id="A0A815ZMI9"/>